<feature type="transmembrane region" description="Helical" evidence="1">
    <location>
        <begin position="64"/>
        <end position="81"/>
    </location>
</feature>
<proteinExistence type="predicted"/>
<comment type="caution">
    <text evidence="2">The sequence shown here is derived from an EMBL/GenBank/DDBJ whole genome shotgun (WGS) entry which is preliminary data.</text>
</comment>
<gene>
    <name evidence="2" type="ORF">KIPB_005176</name>
</gene>
<feature type="transmembrane region" description="Helical" evidence="1">
    <location>
        <begin position="101"/>
        <end position="118"/>
    </location>
</feature>
<keyword evidence="1" id="KW-0472">Membrane</keyword>
<dbReference type="EMBL" id="BDIP01001187">
    <property type="protein sequence ID" value="GIQ83803.1"/>
    <property type="molecule type" value="Genomic_DNA"/>
</dbReference>
<organism evidence="2 3">
    <name type="scientific">Kipferlia bialata</name>
    <dbReference type="NCBI Taxonomy" id="797122"/>
    <lineage>
        <taxon>Eukaryota</taxon>
        <taxon>Metamonada</taxon>
        <taxon>Carpediemonas-like organisms</taxon>
        <taxon>Kipferlia</taxon>
    </lineage>
</organism>
<evidence type="ECO:0000256" key="1">
    <source>
        <dbReference type="SAM" id="Phobius"/>
    </source>
</evidence>
<dbReference type="Proteomes" id="UP000265618">
    <property type="component" value="Unassembled WGS sequence"/>
</dbReference>
<evidence type="ECO:0000313" key="2">
    <source>
        <dbReference type="EMBL" id="GIQ83803.1"/>
    </source>
</evidence>
<dbReference type="AlphaFoldDB" id="A0A9K3GHZ4"/>
<sequence length="151" mass="16341">MRMIGTRWSLAVYAAWTGLATTLSANIYLTYEVLDRTCADYSLSLGVAGGILVLVGALWQEPMFGLVALWFLVALLVRLTGDESDLPVTWCVSHVRHVDVALIPICLCASLAALASMYQRVARDRRDAARVAGLQTGPKRASLVGNMSLSN</sequence>
<keyword evidence="3" id="KW-1185">Reference proteome</keyword>
<feature type="transmembrane region" description="Helical" evidence="1">
    <location>
        <begin position="41"/>
        <end position="59"/>
    </location>
</feature>
<keyword evidence="1" id="KW-0812">Transmembrane</keyword>
<keyword evidence="1" id="KW-1133">Transmembrane helix</keyword>
<name>A0A9K3GHZ4_9EUKA</name>
<reference evidence="2 3" key="1">
    <citation type="journal article" date="2018" name="PLoS ONE">
        <title>The draft genome of Kipferlia bialata reveals reductive genome evolution in fornicate parasites.</title>
        <authorList>
            <person name="Tanifuji G."/>
            <person name="Takabayashi S."/>
            <person name="Kume K."/>
            <person name="Takagi M."/>
            <person name="Nakayama T."/>
            <person name="Kamikawa R."/>
            <person name="Inagaki Y."/>
            <person name="Hashimoto T."/>
        </authorList>
    </citation>
    <scope>NUCLEOTIDE SEQUENCE [LARGE SCALE GENOMIC DNA]</scope>
    <source>
        <strain evidence="2">NY0173</strain>
    </source>
</reference>
<accession>A0A9K3GHZ4</accession>
<protein>
    <submittedName>
        <fullName evidence="2">Uncharacterized protein</fullName>
    </submittedName>
</protein>
<evidence type="ECO:0000313" key="3">
    <source>
        <dbReference type="Proteomes" id="UP000265618"/>
    </source>
</evidence>